<dbReference type="PANTHER" id="PTHR22916">
    <property type="entry name" value="GLYCOSYLTRANSFERASE"/>
    <property type="match status" value="1"/>
</dbReference>
<dbReference type="OrthoDB" id="9802649at2"/>
<accession>A1ST11</accession>
<dbReference type="KEGG" id="pin:Ping_0779"/>
<dbReference type="HOGENOM" id="CLU_025996_11_0_6"/>
<dbReference type="STRING" id="357804.Ping_0779"/>
<dbReference type="Pfam" id="PF00535">
    <property type="entry name" value="Glycos_transf_2"/>
    <property type="match status" value="1"/>
</dbReference>
<dbReference type="PANTHER" id="PTHR22916:SF3">
    <property type="entry name" value="UDP-GLCNAC:BETAGAL BETA-1,3-N-ACETYLGLUCOSAMINYLTRANSFERASE-LIKE PROTEIN 1"/>
    <property type="match status" value="1"/>
</dbReference>
<dbReference type="Gene3D" id="3.90.550.10">
    <property type="entry name" value="Spore Coat Polysaccharide Biosynthesis Protein SpsA, Chain A"/>
    <property type="match status" value="1"/>
</dbReference>
<evidence type="ECO:0000313" key="2">
    <source>
        <dbReference type="EMBL" id="ABM02626.1"/>
    </source>
</evidence>
<reference evidence="2 3" key="1">
    <citation type="submission" date="2007-01" db="EMBL/GenBank/DDBJ databases">
        <title>Complete sequence of Psychromonas ingrahamii 37.</title>
        <authorList>
            <consortium name="US DOE Joint Genome Institute"/>
            <person name="Copeland A."/>
            <person name="Lucas S."/>
            <person name="Lapidus A."/>
            <person name="Barry K."/>
            <person name="Detter J.C."/>
            <person name="Glavina del Rio T."/>
            <person name="Hammon N."/>
            <person name="Israni S."/>
            <person name="Dalin E."/>
            <person name="Tice H."/>
            <person name="Pitluck S."/>
            <person name="Thompson L.S."/>
            <person name="Brettin T."/>
            <person name="Bruce D."/>
            <person name="Han C."/>
            <person name="Tapia R."/>
            <person name="Schmutz J."/>
            <person name="Larimer F."/>
            <person name="Land M."/>
            <person name="Hauser L."/>
            <person name="Kyrpides N."/>
            <person name="Ivanova N."/>
            <person name="Staley J."/>
            <person name="Richardson P."/>
        </authorList>
    </citation>
    <scope>NUCLEOTIDE SEQUENCE [LARGE SCALE GENOMIC DNA]</scope>
    <source>
        <strain evidence="2 3">37</strain>
    </source>
</reference>
<dbReference type="eggNOG" id="COG0463">
    <property type="taxonomic scope" value="Bacteria"/>
</dbReference>
<sequence>MTELVSILIPVFNRETLIEETLYSALNQTYGNIEVVVVDNCSTDRTWEVVQAVASKDSRIKCFQNKSNVGPVRNWKRCIDEATGSYGKILWSDDLIHKQFIEETLPYLKNEDVGFVYTKAEIFIDGSEIKSEHYHLGKSGLYDNEKYIEGVILGGEFPVSPGCALFRLNDLRSNLLIDIPNSVESDFSMHAIGNDLLIFLLTANSYAKFAYVDKTLSKFRSHDGSISVNSIDGKLPLHYALATAFFLENKRQDLIEKFNVLIKSCLFRYRKVNKYGMNNISDFYCINKNFRIDYSFLLIKVKNKFASFLRL</sequence>
<dbReference type="EMBL" id="CP000510">
    <property type="protein sequence ID" value="ABM02626.1"/>
    <property type="molecule type" value="Genomic_DNA"/>
</dbReference>
<evidence type="ECO:0000313" key="3">
    <source>
        <dbReference type="Proteomes" id="UP000000639"/>
    </source>
</evidence>
<dbReference type="RefSeq" id="WP_011769189.1">
    <property type="nucleotide sequence ID" value="NC_008709.1"/>
</dbReference>
<dbReference type="CAZy" id="GT2">
    <property type="family name" value="Glycosyltransferase Family 2"/>
</dbReference>
<protein>
    <submittedName>
        <fullName evidence="2">Glycosyl transferase, family 2</fullName>
    </submittedName>
</protein>
<dbReference type="GO" id="GO:0016758">
    <property type="term" value="F:hexosyltransferase activity"/>
    <property type="evidence" value="ECO:0007669"/>
    <property type="project" value="UniProtKB-ARBA"/>
</dbReference>
<dbReference type="SUPFAM" id="SSF53448">
    <property type="entry name" value="Nucleotide-diphospho-sugar transferases"/>
    <property type="match status" value="1"/>
</dbReference>
<evidence type="ECO:0000259" key="1">
    <source>
        <dbReference type="Pfam" id="PF00535"/>
    </source>
</evidence>
<proteinExistence type="predicted"/>
<gene>
    <name evidence="2" type="ordered locus">Ping_0779</name>
</gene>
<dbReference type="AlphaFoldDB" id="A1ST11"/>
<keyword evidence="3" id="KW-1185">Reference proteome</keyword>
<dbReference type="Proteomes" id="UP000000639">
    <property type="component" value="Chromosome"/>
</dbReference>
<dbReference type="InterPro" id="IPR001173">
    <property type="entry name" value="Glyco_trans_2-like"/>
</dbReference>
<dbReference type="InterPro" id="IPR029044">
    <property type="entry name" value="Nucleotide-diphossugar_trans"/>
</dbReference>
<feature type="domain" description="Glycosyltransferase 2-like" evidence="1">
    <location>
        <begin position="6"/>
        <end position="169"/>
    </location>
</feature>
<organism evidence="2 3">
    <name type="scientific">Psychromonas ingrahamii (strain DSM 17664 / CCUG 51855 / 37)</name>
    <dbReference type="NCBI Taxonomy" id="357804"/>
    <lineage>
        <taxon>Bacteria</taxon>
        <taxon>Pseudomonadati</taxon>
        <taxon>Pseudomonadota</taxon>
        <taxon>Gammaproteobacteria</taxon>
        <taxon>Alteromonadales</taxon>
        <taxon>Psychromonadaceae</taxon>
        <taxon>Psychromonas</taxon>
    </lineage>
</organism>
<dbReference type="CDD" id="cd00761">
    <property type="entry name" value="Glyco_tranf_GTA_type"/>
    <property type="match status" value="1"/>
</dbReference>
<keyword evidence="2" id="KW-0808">Transferase</keyword>
<name>A1ST11_PSYIN</name>